<keyword evidence="3" id="KW-0540">Nuclease</keyword>
<proteinExistence type="inferred from homology"/>
<accession>A0A2W4WQS5</accession>
<dbReference type="EMBL" id="QBML01000003">
    <property type="protein sequence ID" value="PZO44199.1"/>
    <property type="molecule type" value="Genomic_DNA"/>
</dbReference>
<keyword evidence="4" id="KW-0255">Endonuclease</keyword>
<sequence>MRNIIFEQKAFQQFNGWVKEDKKVYAKIVELIDDTLRNPFTGIGKPEPLKHELKGCWSRRITDEHRLVYKVSEDAVIILSCKFHYEK</sequence>
<reference evidence="8 9" key="1">
    <citation type="submission" date="2018-04" db="EMBL/GenBank/DDBJ databases">
        <authorList>
            <person name="Go L.Y."/>
            <person name="Mitchell J.A."/>
        </authorList>
    </citation>
    <scope>NUCLEOTIDE SEQUENCE [LARGE SCALE GENOMIC DNA]</scope>
    <source>
        <strain evidence="8">ULC066bin1</strain>
    </source>
</reference>
<name>A0A2W4WQS5_9CYAN</name>
<evidence type="ECO:0000256" key="4">
    <source>
        <dbReference type="ARBA" id="ARBA00022759"/>
    </source>
</evidence>
<evidence type="ECO:0000256" key="7">
    <source>
        <dbReference type="ARBA" id="ARBA00050056"/>
    </source>
</evidence>
<dbReference type="Pfam" id="PF06769">
    <property type="entry name" value="YoeB_toxin"/>
    <property type="match status" value="1"/>
</dbReference>
<dbReference type="Proteomes" id="UP000249467">
    <property type="component" value="Unassembled WGS sequence"/>
</dbReference>
<dbReference type="GO" id="GO:0004519">
    <property type="term" value="F:endonuclease activity"/>
    <property type="evidence" value="ECO:0007669"/>
    <property type="project" value="UniProtKB-KW"/>
</dbReference>
<dbReference type="NCBIfam" id="TIGR02116">
    <property type="entry name" value="toxin_Txe_YoeB"/>
    <property type="match status" value="1"/>
</dbReference>
<dbReference type="InterPro" id="IPR009614">
    <property type="entry name" value="YoeB_toxin"/>
</dbReference>
<dbReference type="PANTHER" id="PTHR38039:SF1">
    <property type="entry name" value="TOXIN YOEB"/>
    <property type="match status" value="1"/>
</dbReference>
<comment type="similarity">
    <text evidence="1">Belongs to the YoeB family.</text>
</comment>
<evidence type="ECO:0000256" key="5">
    <source>
        <dbReference type="ARBA" id="ARBA00022801"/>
    </source>
</evidence>
<comment type="caution">
    <text evidence="8">The sequence shown here is derived from an EMBL/GenBank/DDBJ whole genome shotgun (WGS) entry which is preliminary data.</text>
</comment>
<dbReference type="Gene3D" id="3.30.2310.20">
    <property type="entry name" value="RelE-like"/>
    <property type="match status" value="1"/>
</dbReference>
<reference evidence="8 9" key="2">
    <citation type="submission" date="2018-06" db="EMBL/GenBank/DDBJ databases">
        <title>Metagenomic assembly of (sub)arctic Cyanobacteria and their associated microbiome from non-axenic cultures.</title>
        <authorList>
            <person name="Baurain D."/>
        </authorList>
    </citation>
    <scope>NUCLEOTIDE SEQUENCE [LARGE SCALE GENOMIC DNA]</scope>
    <source>
        <strain evidence="8">ULC066bin1</strain>
    </source>
</reference>
<gene>
    <name evidence="8" type="ORF">DCF19_03080</name>
</gene>
<evidence type="ECO:0000256" key="3">
    <source>
        <dbReference type="ARBA" id="ARBA00022722"/>
    </source>
</evidence>
<dbReference type="InterPro" id="IPR035093">
    <property type="entry name" value="RelE/ParE_toxin_dom_sf"/>
</dbReference>
<dbReference type="GO" id="GO:0006401">
    <property type="term" value="P:RNA catabolic process"/>
    <property type="evidence" value="ECO:0007669"/>
    <property type="project" value="InterPro"/>
</dbReference>
<evidence type="ECO:0000256" key="6">
    <source>
        <dbReference type="ARBA" id="ARBA00030388"/>
    </source>
</evidence>
<evidence type="ECO:0000313" key="8">
    <source>
        <dbReference type="EMBL" id="PZO44199.1"/>
    </source>
</evidence>
<keyword evidence="2" id="KW-1277">Toxin-antitoxin system</keyword>
<organism evidence="8 9">
    <name type="scientific">Pseudanabaena frigida</name>
    <dbReference type="NCBI Taxonomy" id="945775"/>
    <lineage>
        <taxon>Bacteria</taxon>
        <taxon>Bacillati</taxon>
        <taxon>Cyanobacteriota</taxon>
        <taxon>Cyanophyceae</taxon>
        <taxon>Pseudanabaenales</taxon>
        <taxon>Pseudanabaenaceae</taxon>
        <taxon>Pseudanabaena</taxon>
    </lineage>
</organism>
<evidence type="ECO:0000313" key="9">
    <source>
        <dbReference type="Proteomes" id="UP000249467"/>
    </source>
</evidence>
<keyword evidence="5" id="KW-0378">Hydrolase</keyword>
<evidence type="ECO:0000256" key="1">
    <source>
        <dbReference type="ARBA" id="ARBA00008172"/>
    </source>
</evidence>
<dbReference type="PANTHER" id="PTHR38039">
    <property type="entry name" value="TOXIN YOEB"/>
    <property type="match status" value="1"/>
</dbReference>
<protein>
    <recommendedName>
        <fullName evidence="7">Endoribonuclease YoeB</fullName>
    </recommendedName>
    <alternativeName>
        <fullName evidence="6">Putative mRNA interferase YoeB</fullName>
    </alternativeName>
</protein>
<evidence type="ECO:0000256" key="2">
    <source>
        <dbReference type="ARBA" id="ARBA00022649"/>
    </source>
</evidence>
<dbReference type="AlphaFoldDB" id="A0A2W4WQS5"/>
<dbReference type="SUPFAM" id="SSF143011">
    <property type="entry name" value="RelE-like"/>
    <property type="match status" value="1"/>
</dbReference>
<dbReference type="GO" id="GO:0016787">
    <property type="term" value="F:hydrolase activity"/>
    <property type="evidence" value="ECO:0007669"/>
    <property type="project" value="UniProtKB-KW"/>
</dbReference>